<dbReference type="InterPro" id="IPR001245">
    <property type="entry name" value="Ser-Thr/Tyr_kinase_cat_dom"/>
</dbReference>
<keyword evidence="16" id="KW-0472">Membrane</keyword>
<keyword evidence="4" id="KW-0723">Serine/threonine-protein kinase</keyword>
<dbReference type="FunFam" id="3.30.200.20:FF:000162">
    <property type="entry name" value="Adenine nucleotide alpha hydrolase-like domain kinase"/>
    <property type="match status" value="1"/>
</dbReference>
<accession>A0AA88CQR7</accession>
<dbReference type="PROSITE" id="PS00107">
    <property type="entry name" value="PROTEIN_KINASE_ATP"/>
    <property type="match status" value="1"/>
</dbReference>
<dbReference type="GO" id="GO:0005886">
    <property type="term" value="C:plasma membrane"/>
    <property type="evidence" value="ECO:0007669"/>
    <property type="project" value="UniProtKB-SubCell"/>
</dbReference>
<evidence type="ECO:0000256" key="6">
    <source>
        <dbReference type="ARBA" id="ARBA00022729"/>
    </source>
</evidence>
<dbReference type="SMART" id="SM00220">
    <property type="entry name" value="S_TKc"/>
    <property type="match status" value="1"/>
</dbReference>
<evidence type="ECO:0000256" key="4">
    <source>
        <dbReference type="ARBA" id="ARBA00022527"/>
    </source>
</evidence>
<dbReference type="PROSITE" id="PS50011">
    <property type="entry name" value="PROTEIN_KINASE_DOM"/>
    <property type="match status" value="1"/>
</dbReference>
<dbReference type="InterPro" id="IPR017441">
    <property type="entry name" value="Protein_kinase_ATP_BS"/>
</dbReference>
<dbReference type="GO" id="GO:0004674">
    <property type="term" value="F:protein serine/threonine kinase activity"/>
    <property type="evidence" value="ECO:0007669"/>
    <property type="project" value="UniProtKB-KW"/>
</dbReference>
<keyword evidence="16" id="KW-1133">Transmembrane helix</keyword>
<keyword evidence="8" id="KW-0418">Kinase</keyword>
<comment type="catalytic activity">
    <reaction evidence="12">
        <text>L-threonyl-[protein] + ATP = O-phospho-L-threonyl-[protein] + ADP + H(+)</text>
        <dbReference type="Rhea" id="RHEA:46608"/>
        <dbReference type="Rhea" id="RHEA-COMP:11060"/>
        <dbReference type="Rhea" id="RHEA-COMP:11605"/>
        <dbReference type="ChEBI" id="CHEBI:15378"/>
        <dbReference type="ChEBI" id="CHEBI:30013"/>
        <dbReference type="ChEBI" id="CHEBI:30616"/>
        <dbReference type="ChEBI" id="CHEBI:61977"/>
        <dbReference type="ChEBI" id="CHEBI:456216"/>
        <dbReference type="EC" id="2.7.11.1"/>
    </reaction>
</comment>
<dbReference type="AlphaFoldDB" id="A0AA88CQR7"/>
<dbReference type="GO" id="GO:0005524">
    <property type="term" value="F:ATP binding"/>
    <property type="evidence" value="ECO:0007669"/>
    <property type="project" value="UniProtKB-UniRule"/>
</dbReference>
<evidence type="ECO:0000313" key="19">
    <source>
        <dbReference type="Proteomes" id="UP001187192"/>
    </source>
</evidence>
<dbReference type="InterPro" id="IPR001480">
    <property type="entry name" value="Bulb-type_lectin_dom"/>
</dbReference>
<comment type="subcellular location">
    <subcellularLocation>
        <location evidence="1">Cell membrane</location>
        <topology evidence="1">Single-pass type I membrane protein</topology>
    </subcellularLocation>
</comment>
<dbReference type="EC" id="2.7.11.1" evidence="2"/>
<evidence type="ECO:0000256" key="5">
    <source>
        <dbReference type="ARBA" id="ARBA00022679"/>
    </source>
</evidence>
<dbReference type="PANTHER" id="PTHR27002">
    <property type="entry name" value="RECEPTOR-LIKE SERINE/THREONINE-PROTEIN KINASE SD1-8"/>
    <property type="match status" value="1"/>
</dbReference>
<keyword evidence="3" id="KW-1003">Cell membrane</keyword>
<gene>
    <name evidence="18" type="ORF">TIFTF001_041549</name>
</gene>
<keyword evidence="11" id="KW-0325">Glycoprotein</keyword>
<evidence type="ECO:0000256" key="1">
    <source>
        <dbReference type="ARBA" id="ARBA00004251"/>
    </source>
</evidence>
<evidence type="ECO:0000256" key="7">
    <source>
        <dbReference type="ARBA" id="ARBA00022741"/>
    </source>
</evidence>
<comment type="catalytic activity">
    <reaction evidence="13">
        <text>L-seryl-[protein] + ATP = O-phospho-L-seryl-[protein] + ADP + H(+)</text>
        <dbReference type="Rhea" id="RHEA:17989"/>
        <dbReference type="Rhea" id="RHEA-COMP:9863"/>
        <dbReference type="Rhea" id="RHEA-COMP:11604"/>
        <dbReference type="ChEBI" id="CHEBI:15378"/>
        <dbReference type="ChEBI" id="CHEBI:29999"/>
        <dbReference type="ChEBI" id="CHEBI:30616"/>
        <dbReference type="ChEBI" id="CHEBI:83421"/>
        <dbReference type="ChEBI" id="CHEBI:456216"/>
        <dbReference type="EC" id="2.7.11.1"/>
    </reaction>
</comment>
<dbReference type="EMBL" id="BTGU01001906">
    <property type="protein sequence ID" value="GMN31148.1"/>
    <property type="molecule type" value="Genomic_DNA"/>
</dbReference>
<keyword evidence="19" id="KW-1185">Reference proteome</keyword>
<organism evidence="18 19">
    <name type="scientific">Ficus carica</name>
    <name type="common">Common fig</name>
    <dbReference type="NCBI Taxonomy" id="3494"/>
    <lineage>
        <taxon>Eukaryota</taxon>
        <taxon>Viridiplantae</taxon>
        <taxon>Streptophyta</taxon>
        <taxon>Embryophyta</taxon>
        <taxon>Tracheophyta</taxon>
        <taxon>Spermatophyta</taxon>
        <taxon>Magnoliopsida</taxon>
        <taxon>eudicotyledons</taxon>
        <taxon>Gunneridae</taxon>
        <taxon>Pentapetalae</taxon>
        <taxon>rosids</taxon>
        <taxon>fabids</taxon>
        <taxon>Rosales</taxon>
        <taxon>Moraceae</taxon>
        <taxon>Ficeae</taxon>
        <taxon>Ficus</taxon>
    </lineage>
</organism>
<evidence type="ECO:0000256" key="15">
    <source>
        <dbReference type="SAM" id="MobiDB-lite"/>
    </source>
</evidence>
<dbReference type="InterPro" id="IPR011009">
    <property type="entry name" value="Kinase-like_dom_sf"/>
</dbReference>
<keyword evidence="9 14" id="KW-0067">ATP-binding</keyword>
<dbReference type="Pfam" id="PF01453">
    <property type="entry name" value="B_lectin"/>
    <property type="match status" value="1"/>
</dbReference>
<dbReference type="InterPro" id="IPR008271">
    <property type="entry name" value="Ser/Thr_kinase_AS"/>
</dbReference>
<feature type="region of interest" description="Disordered" evidence="15">
    <location>
        <begin position="153"/>
        <end position="175"/>
    </location>
</feature>
<sequence>MYYMVTNITSTRKHVHVELSDSGNLVLKETNSGNVLWQSFDHPTDTLLRGMKPSGGTFSIVSWKREDDPFPGRFSLQLNLAKNKLIFKDNTSVVNTLVGSDSFFDLVSVSADGDLIFTGEAQSEISRLKLDVSGQLKLLSWSPKNQNWVPRWHSPALNGSSPGEEALNGSSSCEEDKKKKDSKILVWLIPSAIAALLISGFITFFYCRRKLAKKENFSDANKLGEGGFGTVYKGTLKGGHEVAIKRLSEKSGQGKNQFKTEAHLIARLQHKNLVRLLGCCVEKKEQILIYEYMPHKSLDFFLYDPTRRKCFTWQTRVQIIEGIAQGLLYLHQFSRIRIIHRDLKPSNILLDNEMNPKISDFGLARIFRVNQSHESTINPAGTIGYMSPEYAYQGLFSESSDVYSFGVLLLEIVSGRKNTDSHNTETRGLLAYAWDLWISDRGLELMDPLLEDASAMRMILRYVHIALLCVQEIAADRPNMSQVVLMLSNLSFALPYPKQPGFLKSTATRPRLAQNRQEINHSVNDVTISVVGPR</sequence>
<evidence type="ECO:0000256" key="11">
    <source>
        <dbReference type="ARBA" id="ARBA00023180"/>
    </source>
</evidence>
<evidence type="ECO:0000256" key="14">
    <source>
        <dbReference type="PROSITE-ProRule" id="PRU10141"/>
    </source>
</evidence>
<evidence type="ECO:0000259" key="17">
    <source>
        <dbReference type="PROSITE" id="PS50011"/>
    </source>
</evidence>
<protein>
    <recommendedName>
        <fullName evidence="2">non-specific serine/threonine protein kinase</fullName>
        <ecNumber evidence="2">2.7.11.1</ecNumber>
    </recommendedName>
</protein>
<evidence type="ECO:0000256" key="10">
    <source>
        <dbReference type="ARBA" id="ARBA00023157"/>
    </source>
</evidence>
<dbReference type="PANTHER" id="PTHR27002:SF812">
    <property type="entry name" value="RECEPTOR-LIKE SERINE_THREONINE-PROTEIN KINASE"/>
    <property type="match status" value="1"/>
</dbReference>
<name>A0AA88CQR7_FICCA</name>
<dbReference type="Gene3D" id="3.30.200.20">
    <property type="entry name" value="Phosphorylase Kinase, domain 1"/>
    <property type="match status" value="1"/>
</dbReference>
<evidence type="ECO:0000256" key="3">
    <source>
        <dbReference type="ARBA" id="ARBA00022475"/>
    </source>
</evidence>
<dbReference type="SUPFAM" id="SSF51110">
    <property type="entry name" value="alpha-D-mannose-specific plant lectins"/>
    <property type="match status" value="1"/>
</dbReference>
<dbReference type="Pfam" id="PF07714">
    <property type="entry name" value="PK_Tyr_Ser-Thr"/>
    <property type="match status" value="1"/>
</dbReference>
<proteinExistence type="predicted"/>
<dbReference type="SUPFAM" id="SSF56112">
    <property type="entry name" value="Protein kinase-like (PK-like)"/>
    <property type="match status" value="1"/>
</dbReference>
<evidence type="ECO:0000256" key="16">
    <source>
        <dbReference type="SAM" id="Phobius"/>
    </source>
</evidence>
<evidence type="ECO:0000256" key="12">
    <source>
        <dbReference type="ARBA" id="ARBA00047899"/>
    </source>
</evidence>
<dbReference type="Proteomes" id="UP001187192">
    <property type="component" value="Unassembled WGS sequence"/>
</dbReference>
<evidence type="ECO:0000313" key="18">
    <source>
        <dbReference type="EMBL" id="GMN31148.1"/>
    </source>
</evidence>
<feature type="transmembrane region" description="Helical" evidence="16">
    <location>
        <begin position="184"/>
        <end position="206"/>
    </location>
</feature>
<comment type="caution">
    <text evidence="18">The sequence shown here is derived from an EMBL/GenBank/DDBJ whole genome shotgun (WGS) entry which is preliminary data.</text>
</comment>
<dbReference type="InterPro" id="IPR000719">
    <property type="entry name" value="Prot_kinase_dom"/>
</dbReference>
<dbReference type="CDD" id="cd14066">
    <property type="entry name" value="STKc_IRAK"/>
    <property type="match status" value="1"/>
</dbReference>
<keyword evidence="5" id="KW-0808">Transferase</keyword>
<keyword evidence="10" id="KW-1015">Disulfide bond</keyword>
<evidence type="ECO:0000256" key="13">
    <source>
        <dbReference type="ARBA" id="ARBA00048679"/>
    </source>
</evidence>
<dbReference type="Gene3D" id="1.10.510.10">
    <property type="entry name" value="Transferase(Phosphotransferase) domain 1"/>
    <property type="match status" value="1"/>
</dbReference>
<evidence type="ECO:0000256" key="9">
    <source>
        <dbReference type="ARBA" id="ARBA00022840"/>
    </source>
</evidence>
<keyword evidence="7 14" id="KW-0547">Nucleotide-binding</keyword>
<dbReference type="InterPro" id="IPR036426">
    <property type="entry name" value="Bulb-type_lectin_dom_sf"/>
</dbReference>
<keyword evidence="16" id="KW-0812">Transmembrane</keyword>
<evidence type="ECO:0000256" key="2">
    <source>
        <dbReference type="ARBA" id="ARBA00012513"/>
    </source>
</evidence>
<feature type="binding site" evidence="14">
    <location>
        <position position="245"/>
    </location>
    <ligand>
        <name>ATP</name>
        <dbReference type="ChEBI" id="CHEBI:30616"/>
    </ligand>
</feature>
<feature type="domain" description="Protein kinase" evidence="17">
    <location>
        <begin position="217"/>
        <end position="467"/>
    </location>
</feature>
<evidence type="ECO:0000256" key="8">
    <source>
        <dbReference type="ARBA" id="ARBA00022777"/>
    </source>
</evidence>
<dbReference type="FunFam" id="1.10.510.10:FF:000060">
    <property type="entry name" value="G-type lectin S-receptor-like serine/threonine-protein kinase"/>
    <property type="match status" value="1"/>
</dbReference>
<reference evidence="18" key="1">
    <citation type="submission" date="2023-07" db="EMBL/GenBank/DDBJ databases">
        <title>draft genome sequence of fig (Ficus carica).</title>
        <authorList>
            <person name="Takahashi T."/>
            <person name="Nishimura K."/>
        </authorList>
    </citation>
    <scope>NUCLEOTIDE SEQUENCE</scope>
</reference>
<keyword evidence="6" id="KW-0732">Signal</keyword>
<dbReference type="PROSITE" id="PS00108">
    <property type="entry name" value="PROTEIN_KINASE_ST"/>
    <property type="match status" value="1"/>
</dbReference>